<proteinExistence type="predicted"/>
<dbReference type="Proteomes" id="UP000291422">
    <property type="component" value="Unassembled WGS sequence"/>
</dbReference>
<dbReference type="EMBL" id="PDXD01000011">
    <property type="protein sequence ID" value="RYN76704.1"/>
    <property type="molecule type" value="Genomic_DNA"/>
</dbReference>
<comment type="caution">
    <text evidence="3">The sequence shown here is derived from an EMBL/GenBank/DDBJ whole genome shotgun (WGS) entry which is preliminary data.</text>
</comment>
<dbReference type="VEuPathDB" id="FungiDB:CC77DRAFT_1096785"/>
<evidence type="ECO:0000313" key="4">
    <source>
        <dbReference type="Proteomes" id="UP000291422"/>
    </source>
</evidence>
<organism evidence="3 4">
    <name type="scientific">Alternaria alternata</name>
    <name type="common">Alternaria rot fungus</name>
    <name type="synonym">Torula alternata</name>
    <dbReference type="NCBI Taxonomy" id="5599"/>
    <lineage>
        <taxon>Eukaryota</taxon>
        <taxon>Fungi</taxon>
        <taxon>Dikarya</taxon>
        <taxon>Ascomycota</taxon>
        <taxon>Pezizomycotina</taxon>
        <taxon>Dothideomycetes</taxon>
        <taxon>Pleosporomycetidae</taxon>
        <taxon>Pleosporales</taxon>
        <taxon>Pleosporineae</taxon>
        <taxon>Pleosporaceae</taxon>
        <taxon>Alternaria</taxon>
        <taxon>Alternaria sect. Alternaria</taxon>
        <taxon>Alternaria alternata complex</taxon>
    </lineage>
</organism>
<protein>
    <recommendedName>
        <fullName evidence="2">Small EDRK-rich factor-like N-terminal domain-containing protein</fullName>
    </recommendedName>
</protein>
<evidence type="ECO:0000313" key="3">
    <source>
        <dbReference type="EMBL" id="RYN76704.1"/>
    </source>
</evidence>
<dbReference type="InterPro" id="IPR007513">
    <property type="entry name" value="SERF-like_N"/>
</dbReference>
<dbReference type="Pfam" id="PF04419">
    <property type="entry name" value="SERF-like_N"/>
    <property type="match status" value="1"/>
</dbReference>
<feature type="region of interest" description="Disordered" evidence="1">
    <location>
        <begin position="1"/>
        <end position="34"/>
    </location>
</feature>
<feature type="compositionally biased region" description="Basic and acidic residues" evidence="1">
    <location>
        <begin position="1"/>
        <end position="20"/>
    </location>
</feature>
<name>A0A4Q4NJD4_ALTAL</name>
<gene>
    <name evidence="3" type="ORF">AA0117_g5456</name>
</gene>
<dbReference type="AlphaFoldDB" id="A0A4Q4NJD4"/>
<accession>A0A4Q4NJD4</accession>
<evidence type="ECO:0000259" key="2">
    <source>
        <dbReference type="Pfam" id="PF04419"/>
    </source>
</evidence>
<evidence type="ECO:0000256" key="1">
    <source>
        <dbReference type="SAM" id="MobiDB-lite"/>
    </source>
</evidence>
<reference evidence="4" key="1">
    <citation type="journal article" date="2019" name="bioRxiv">
        <title>Genomics, evolutionary history and diagnostics of the Alternaria alternata species group including apple and Asian pear pathotypes.</title>
        <authorList>
            <person name="Armitage A.D."/>
            <person name="Cockerton H.M."/>
            <person name="Sreenivasaprasad S."/>
            <person name="Woodhall J.W."/>
            <person name="Lane C.R."/>
            <person name="Harrison R.J."/>
            <person name="Clarkson J.P."/>
        </authorList>
    </citation>
    <scope>NUCLEOTIDE SEQUENCE [LARGE SCALE GENOMIC DNA]</scope>
    <source>
        <strain evidence="4">FERA 1177</strain>
    </source>
</reference>
<feature type="domain" description="Small EDRK-rich factor-like N-terminal" evidence="2">
    <location>
        <begin position="1"/>
        <end position="36"/>
    </location>
</feature>
<sequence length="50" mass="5533">MARGNQRDKAREKNLKEQAGKKGKNTQSGTEFARTKENVAEIMRAKQAAG</sequence>